<dbReference type="SMART" id="SM00283">
    <property type="entry name" value="MA"/>
    <property type="match status" value="1"/>
</dbReference>
<feature type="transmembrane region" description="Helical" evidence="4">
    <location>
        <begin position="319"/>
        <end position="337"/>
    </location>
</feature>
<dbReference type="KEGG" id="hbl:XJ32_02460"/>
<feature type="transmembrane region" description="Helical" evidence="4">
    <location>
        <begin position="12"/>
        <end position="31"/>
    </location>
</feature>
<evidence type="ECO:0000256" key="4">
    <source>
        <dbReference type="SAM" id="Phobius"/>
    </source>
</evidence>
<dbReference type="Pfam" id="PF00015">
    <property type="entry name" value="MCPsignal"/>
    <property type="match status" value="1"/>
</dbReference>
<feature type="domain" description="Methyl-accepting transducer" evidence="5">
    <location>
        <begin position="470"/>
        <end position="687"/>
    </location>
</feature>
<evidence type="ECO:0000256" key="2">
    <source>
        <dbReference type="ARBA" id="ARBA00029447"/>
    </source>
</evidence>
<dbReference type="PANTHER" id="PTHR32089:SF112">
    <property type="entry name" value="LYSOZYME-LIKE PROTEIN-RELATED"/>
    <property type="match status" value="1"/>
</dbReference>
<dbReference type="PROSITE" id="PS50111">
    <property type="entry name" value="CHEMOTAXIS_TRANSDUC_2"/>
    <property type="match status" value="1"/>
</dbReference>
<dbReference type="InterPro" id="IPR004089">
    <property type="entry name" value="MCPsignal_dom"/>
</dbReference>
<evidence type="ECO:0000313" key="8">
    <source>
        <dbReference type="Proteomes" id="UP000188298"/>
    </source>
</evidence>
<accession>A0A1Q2LFI6</accession>
<dbReference type="Pfam" id="PF00672">
    <property type="entry name" value="HAMP"/>
    <property type="match status" value="1"/>
</dbReference>
<dbReference type="Gene3D" id="1.10.287.950">
    <property type="entry name" value="Methyl-accepting chemotaxis protein"/>
    <property type="match status" value="1"/>
</dbReference>
<evidence type="ECO:0000259" key="5">
    <source>
        <dbReference type="PROSITE" id="PS50111"/>
    </source>
</evidence>
<dbReference type="Proteomes" id="UP000188298">
    <property type="component" value="Chromosome"/>
</dbReference>
<feature type="domain" description="HAMP" evidence="6">
    <location>
        <begin position="402"/>
        <end position="449"/>
    </location>
</feature>
<dbReference type="PROSITE" id="PS50885">
    <property type="entry name" value="HAMP"/>
    <property type="match status" value="1"/>
</dbReference>
<name>A0A1Q2LFI6_9HELI</name>
<organism evidence="7 8">
    <name type="scientific">Helicobacter bilis</name>
    <dbReference type="NCBI Taxonomy" id="37372"/>
    <lineage>
        <taxon>Bacteria</taxon>
        <taxon>Pseudomonadati</taxon>
        <taxon>Campylobacterota</taxon>
        <taxon>Epsilonproteobacteria</taxon>
        <taxon>Campylobacterales</taxon>
        <taxon>Helicobacteraceae</taxon>
        <taxon>Helicobacter</taxon>
    </lineage>
</organism>
<evidence type="ECO:0000256" key="3">
    <source>
        <dbReference type="PROSITE-ProRule" id="PRU00284"/>
    </source>
</evidence>
<comment type="similarity">
    <text evidence="2">Belongs to the methyl-accepting chemotaxis (MCP) protein family.</text>
</comment>
<keyword evidence="4" id="KW-0472">Membrane</keyword>
<protein>
    <submittedName>
        <fullName evidence="7">Chemotaxis protein</fullName>
    </submittedName>
</protein>
<gene>
    <name evidence="7" type="ORF">XJ32_02460</name>
</gene>
<evidence type="ECO:0000313" key="7">
    <source>
        <dbReference type="EMBL" id="AQQ59163.1"/>
    </source>
</evidence>
<proteinExistence type="inferred from homology"/>
<dbReference type="PANTHER" id="PTHR32089">
    <property type="entry name" value="METHYL-ACCEPTING CHEMOTAXIS PROTEIN MCPB"/>
    <property type="match status" value="1"/>
</dbReference>
<dbReference type="EMBL" id="CP019645">
    <property type="protein sequence ID" value="AQQ59163.1"/>
    <property type="molecule type" value="Genomic_DNA"/>
</dbReference>
<reference evidence="7 8" key="1">
    <citation type="submission" date="2017-02" db="EMBL/GenBank/DDBJ databases">
        <title>Whole genome sequencing of Helicobacter bilis strain AAQJH.</title>
        <authorList>
            <person name="Conlan S."/>
            <person name="Thomas P.J."/>
            <person name="Mullikin J."/>
            <person name="Palmore T.N."/>
            <person name="Frank K.M."/>
            <person name="Segre J.A."/>
        </authorList>
    </citation>
    <scope>NUCLEOTIDE SEQUENCE [LARGE SCALE GENOMIC DNA]</scope>
    <source>
        <strain evidence="7 8">AAQJH</strain>
    </source>
</reference>
<sequence>MRKGMSLSSKLRYVIATTTIITITALCYAVLIQMKHREIENAQNGMLLSAKYNSGKILSELNSNLHSFSIYGSTLTHNLANNRLSSYQTIVKQIVDLTQENRNTMYGFLYLKDKDYSALPAQFRVGKDMMVIADSNGKALQANKAILDLPAIQEALNTKTSRFSTLRTISVDNKEVRTTIFVFPVLNYEGDLVGVLGGMIDINLISADLLATKNSVYPNEAKVLAIHDGTIIAANNTKIVGAKLQDLAKMQPHLAPLVTRVMQNEEITAAMVDTSGQETFAAHADVDVSLFKDVHWHIVTLTPRSDVLADYYALRTQTIIFSVVVQVILLVVLSLFAKFQIVDRLRSLNEYLEDFFKYINHEGKQPRALVVKAHDEIGSMAKVFTENVKRTQLGLDKDSLLVREAVQTAKEIEQGHFTARITEDSHNPQLQELKNVLNQMLSVLEEKIGKDMNEIQRVFDSYTNLDFTTEIANASGTVEKAANTLGAEIKEMLATSAGFARNLTNECKTLEDSVLKLTESSNLQATSLEQTATAVEEITSSMQNVSGKTGEVISQSEDIKNVAEIIRDIADQINLLALNAAIEAARAGEHGRGFAVVADEVRKLAERTQKSLGEIEANTNILVQSINDMVESIREQTSGIAQINTTLSQLEATTHNNVSIAQQAETISVNVNEIANDILKDVNTKKF</sequence>
<keyword evidence="4" id="KW-0812">Transmembrane</keyword>
<dbReference type="Gene3D" id="3.30.450.20">
    <property type="entry name" value="PAS domain"/>
    <property type="match status" value="1"/>
</dbReference>
<evidence type="ECO:0000259" key="6">
    <source>
        <dbReference type="PROSITE" id="PS50885"/>
    </source>
</evidence>
<keyword evidence="1 3" id="KW-0807">Transducer</keyword>
<dbReference type="AlphaFoldDB" id="A0A1Q2LFI6"/>
<dbReference type="SUPFAM" id="SSF58104">
    <property type="entry name" value="Methyl-accepting chemotaxis protein (MCP) signaling domain"/>
    <property type="match status" value="1"/>
</dbReference>
<dbReference type="InterPro" id="IPR003660">
    <property type="entry name" value="HAMP_dom"/>
</dbReference>
<keyword evidence="4" id="KW-1133">Transmembrane helix</keyword>
<dbReference type="RefSeq" id="WP_077388245.1">
    <property type="nucleotide sequence ID" value="NZ_CP019645.1"/>
</dbReference>
<dbReference type="GO" id="GO:0016020">
    <property type="term" value="C:membrane"/>
    <property type="evidence" value="ECO:0007669"/>
    <property type="project" value="InterPro"/>
</dbReference>
<dbReference type="GO" id="GO:0007165">
    <property type="term" value="P:signal transduction"/>
    <property type="evidence" value="ECO:0007669"/>
    <property type="project" value="UniProtKB-KW"/>
</dbReference>
<evidence type="ECO:0000256" key="1">
    <source>
        <dbReference type="ARBA" id="ARBA00023224"/>
    </source>
</evidence>